<keyword evidence="5" id="KW-0234">DNA repair</keyword>
<sequence>MALKQWMLENIPDNKPCVLSYDEQTRILSLNKEWLVFLSIPSSDLALLQETVTAVQQARRRETVYPPAEHVHRWSQLCAPNDVYVVIVGQDPYCDGSASGVAFGTFAEQVAPPSLQNVYRELSRTMSGFQRPVGGCLDDWCRRGVLLLNTVFTVARGQPGSHRHLGWQLLSERVIMRLSDCREHLVFMLWGTEAQSLEYLIDKNRHLILKSCHPSPKNTTKSFVGNDHFVLCNEYLEKHHKINIDWSL</sequence>
<protein>
    <submittedName>
        <fullName evidence="7">UL114</fullName>
    </submittedName>
</protein>
<comment type="similarity">
    <text evidence="1">Belongs to the uracil-DNA glycosylase (UDG) superfamily. UNG family.</text>
</comment>
<dbReference type="NCBIfam" id="NF003588">
    <property type="entry name" value="PRK05254.1-1"/>
    <property type="match status" value="1"/>
</dbReference>
<dbReference type="NCBIfam" id="NF003592">
    <property type="entry name" value="PRK05254.1-5"/>
    <property type="match status" value="1"/>
</dbReference>
<dbReference type="PANTHER" id="PTHR11264:SF0">
    <property type="entry name" value="URACIL-DNA GLYCOSYLASE"/>
    <property type="match status" value="1"/>
</dbReference>
<dbReference type="GO" id="GO:0004844">
    <property type="term" value="F:uracil DNA N-glycosylase activity"/>
    <property type="evidence" value="ECO:0007669"/>
    <property type="project" value="InterPro"/>
</dbReference>
<dbReference type="NCBIfam" id="TIGR00628">
    <property type="entry name" value="ung"/>
    <property type="match status" value="1"/>
</dbReference>
<dbReference type="OrthoDB" id="11388at10239"/>
<dbReference type="Gene3D" id="3.40.470.10">
    <property type="entry name" value="Uracil-DNA glycosylase-like domain"/>
    <property type="match status" value="1"/>
</dbReference>
<dbReference type="CDD" id="cd10027">
    <property type="entry name" value="UDG-F1-like"/>
    <property type="match status" value="1"/>
</dbReference>
<dbReference type="EMBL" id="KR351281">
    <property type="protein sequence ID" value="AKG51583.1"/>
    <property type="molecule type" value="Genomic_DNA"/>
</dbReference>
<proteinExistence type="inferred from homology"/>
<dbReference type="SMART" id="SM00987">
    <property type="entry name" value="UreE_C"/>
    <property type="match status" value="1"/>
</dbReference>
<evidence type="ECO:0000313" key="7">
    <source>
        <dbReference type="EMBL" id="AKG51583.1"/>
    </source>
</evidence>
<evidence type="ECO:0000256" key="5">
    <source>
        <dbReference type="ARBA" id="ARBA00023204"/>
    </source>
</evidence>
<dbReference type="InterPro" id="IPR036895">
    <property type="entry name" value="Uracil-DNA_glycosylase-like_sf"/>
</dbReference>
<feature type="domain" description="Uracil-DNA glycosylase-like" evidence="6">
    <location>
        <begin position="76"/>
        <end position="236"/>
    </location>
</feature>
<name>A0A0F7GA22_9BETA</name>
<evidence type="ECO:0000256" key="1">
    <source>
        <dbReference type="ARBA" id="ARBA00008184"/>
    </source>
</evidence>
<dbReference type="GO" id="GO:0097510">
    <property type="term" value="P:base-excision repair, AP site formation via deaminated base removal"/>
    <property type="evidence" value="ECO:0007669"/>
    <property type="project" value="TreeGrafter"/>
</dbReference>
<evidence type="ECO:0000256" key="3">
    <source>
        <dbReference type="ARBA" id="ARBA00022763"/>
    </source>
</evidence>
<keyword evidence="3" id="KW-0227">DNA damage</keyword>
<dbReference type="NCBIfam" id="NF003589">
    <property type="entry name" value="PRK05254.1-2"/>
    <property type="match status" value="1"/>
</dbReference>
<organism evidence="7 8">
    <name type="scientific">Papiine betaherpesvirus 4</name>
    <dbReference type="NCBI Taxonomy" id="2560624"/>
    <lineage>
        <taxon>Viruses</taxon>
        <taxon>Duplodnaviria</taxon>
        <taxon>Heunggongvirae</taxon>
        <taxon>Peploviricota</taxon>
        <taxon>Herviviricetes</taxon>
        <taxon>Herpesvirales</taxon>
        <taxon>Orthoherpesviridae</taxon>
        <taxon>Betaherpesvirinae</taxon>
        <taxon>Cytomegalovirus</taxon>
        <taxon>Cytomegalovirus papiinebeta4</taxon>
    </lineage>
</organism>
<dbReference type="HAMAP" id="MF_00148">
    <property type="entry name" value="UDG"/>
    <property type="match status" value="1"/>
</dbReference>
<keyword evidence="8" id="KW-1185">Reference proteome</keyword>
<dbReference type="InterPro" id="IPR005122">
    <property type="entry name" value="Uracil-DNA_glycosylase-like"/>
</dbReference>
<evidence type="ECO:0000256" key="2">
    <source>
        <dbReference type="ARBA" id="ARBA00022562"/>
    </source>
</evidence>
<dbReference type="SMART" id="SM00986">
    <property type="entry name" value="UDG"/>
    <property type="match status" value="1"/>
</dbReference>
<keyword evidence="2" id="KW-1048">Host nucleus</keyword>
<accession>A0A0F7GA22</accession>
<dbReference type="SUPFAM" id="SSF52141">
    <property type="entry name" value="Uracil-DNA glycosylase-like"/>
    <property type="match status" value="1"/>
</dbReference>
<dbReference type="Pfam" id="PF03167">
    <property type="entry name" value="UDG"/>
    <property type="match status" value="1"/>
</dbReference>
<dbReference type="PANTHER" id="PTHR11264">
    <property type="entry name" value="URACIL-DNA GLYCOSYLASE"/>
    <property type="match status" value="1"/>
</dbReference>
<evidence type="ECO:0000256" key="4">
    <source>
        <dbReference type="ARBA" id="ARBA00022801"/>
    </source>
</evidence>
<evidence type="ECO:0000259" key="6">
    <source>
        <dbReference type="SMART" id="SM00986"/>
    </source>
</evidence>
<dbReference type="KEGG" id="vg:24284836"/>
<dbReference type="Proteomes" id="UP000171701">
    <property type="component" value="Segment"/>
</dbReference>
<reference evidence="7 8" key="2">
    <citation type="journal article" date="2015" name="Genome Announc.">
        <title>Complete Genome Sequences of Mandrillus leucophaeus and Papio ursinus Cytomegaloviruses.</title>
        <authorList>
            <person name="Blewett E.L."/>
            <person name="Sherrod C.J."/>
            <person name="Texier J.R."/>
            <person name="Conrad T.M."/>
            <person name="Dittmer D.P."/>
        </authorList>
    </citation>
    <scope>NUCLEOTIDE SEQUENCE [LARGE SCALE GENOMIC DNA]</scope>
    <source>
        <strain evidence="7">OCOM4-52</strain>
    </source>
</reference>
<evidence type="ECO:0000313" key="8">
    <source>
        <dbReference type="Proteomes" id="UP000171701"/>
    </source>
</evidence>
<keyword evidence="4" id="KW-0378">Hydrolase</keyword>
<reference evidence="7 8" key="1">
    <citation type="journal article" date="2001" name="Arch. Virol.">
        <title>Isolation and characterization of an endogenous cytomegalovirus (BaCMV) from baboons.</title>
        <authorList>
            <person name="Blewett E.L."/>
            <person name="White G."/>
            <person name="Saliki J.T."/>
            <person name="Eberle R."/>
        </authorList>
    </citation>
    <scope>NUCLEOTIDE SEQUENCE [LARGE SCALE GENOMIC DNA]</scope>
    <source>
        <strain evidence="7">OCOM4-52</strain>
    </source>
</reference>
<dbReference type="InterPro" id="IPR002043">
    <property type="entry name" value="UDG_fam1"/>
</dbReference>